<dbReference type="InterPro" id="IPR037871">
    <property type="entry name" value="PH_Phafin"/>
</dbReference>
<dbReference type="InterPro" id="IPR051765">
    <property type="entry name" value="PH_domain-containing_F"/>
</dbReference>
<dbReference type="CDD" id="cd01218">
    <property type="entry name" value="PH_Phafin2-like"/>
    <property type="match status" value="1"/>
</dbReference>
<dbReference type="GO" id="GO:0008270">
    <property type="term" value="F:zinc ion binding"/>
    <property type="evidence" value="ECO:0007669"/>
    <property type="project" value="UniProtKB-KW"/>
</dbReference>
<dbReference type="PANTHER" id="PTHR46280">
    <property type="entry name" value="PLECKSTRIN HOMOLOGY DOMAIN-CONTAINING FAMILY F MEMBER 2-RELATED"/>
    <property type="match status" value="1"/>
</dbReference>
<keyword evidence="1" id="KW-0479">Metal-binding</keyword>
<dbReference type="PROSITE" id="PS50003">
    <property type="entry name" value="PH_DOMAIN"/>
    <property type="match status" value="1"/>
</dbReference>
<keyword evidence="9" id="KW-1185">Reference proteome</keyword>
<feature type="domain" description="PH" evidence="6">
    <location>
        <begin position="35"/>
        <end position="131"/>
    </location>
</feature>
<dbReference type="InterPro" id="IPR011993">
    <property type="entry name" value="PH-like_dom_sf"/>
</dbReference>
<organism evidence="8 9">
    <name type="scientific">Leptobrachium leishanense</name>
    <name type="common">Leishan spiny toad</name>
    <dbReference type="NCBI Taxonomy" id="445787"/>
    <lineage>
        <taxon>Eukaryota</taxon>
        <taxon>Metazoa</taxon>
        <taxon>Chordata</taxon>
        <taxon>Craniata</taxon>
        <taxon>Vertebrata</taxon>
        <taxon>Euteleostomi</taxon>
        <taxon>Amphibia</taxon>
        <taxon>Batrachia</taxon>
        <taxon>Anura</taxon>
        <taxon>Pelobatoidea</taxon>
        <taxon>Megophryidae</taxon>
        <taxon>Leptobrachium</taxon>
    </lineage>
</organism>
<evidence type="ECO:0000259" key="7">
    <source>
        <dbReference type="PROSITE" id="PS50178"/>
    </source>
</evidence>
<dbReference type="GO" id="GO:0007032">
    <property type="term" value="P:endosome organization"/>
    <property type="evidence" value="ECO:0007669"/>
    <property type="project" value="TreeGrafter"/>
</dbReference>
<evidence type="ECO:0000256" key="4">
    <source>
        <dbReference type="PROSITE-ProRule" id="PRU00091"/>
    </source>
</evidence>
<dbReference type="Gene3D" id="3.30.40.10">
    <property type="entry name" value="Zinc/RING finger domain, C3HC4 (zinc finger)"/>
    <property type="match status" value="1"/>
</dbReference>
<reference evidence="8" key="2">
    <citation type="submission" date="2025-09" db="UniProtKB">
        <authorList>
            <consortium name="Ensembl"/>
        </authorList>
    </citation>
    <scope>IDENTIFICATION</scope>
</reference>
<dbReference type="GO" id="GO:0005764">
    <property type="term" value="C:lysosome"/>
    <property type="evidence" value="ECO:0007669"/>
    <property type="project" value="TreeGrafter"/>
</dbReference>
<dbReference type="GO" id="GO:0008333">
    <property type="term" value="P:endosome to lysosome transport"/>
    <property type="evidence" value="ECO:0007669"/>
    <property type="project" value="TreeGrafter"/>
</dbReference>
<dbReference type="PANTHER" id="PTHR46280:SF2">
    <property type="entry name" value="PLECKSTRIN HOMOLOGY DOMAIN-CONTAINING FAMILY F MEMBER 1"/>
    <property type="match status" value="1"/>
</dbReference>
<dbReference type="FunFam" id="2.30.29.30:FF:000247">
    <property type="entry name" value="pleckstrin homology domain-containing family F member 1"/>
    <property type="match status" value="1"/>
</dbReference>
<protein>
    <submittedName>
        <fullName evidence="8">Pleckstrin homology and FYVE domain containing 1</fullName>
    </submittedName>
</protein>
<evidence type="ECO:0000256" key="5">
    <source>
        <dbReference type="SAM" id="MobiDB-lite"/>
    </source>
</evidence>
<dbReference type="Ensembl" id="ENSLLET00000027269.1">
    <property type="protein sequence ID" value="ENSLLEP00000026266.1"/>
    <property type="gene ID" value="ENSLLEG00000016658.1"/>
</dbReference>
<dbReference type="PROSITE" id="PS50178">
    <property type="entry name" value="ZF_FYVE"/>
    <property type="match status" value="1"/>
</dbReference>
<proteinExistence type="predicted"/>
<evidence type="ECO:0000256" key="1">
    <source>
        <dbReference type="ARBA" id="ARBA00022723"/>
    </source>
</evidence>
<keyword evidence="3" id="KW-0862">Zinc</keyword>
<sequence>MVDNLVNTAINAQRIAAVESCFGTSGQPLAIPGRVLVGEGILTKECRKKPKPRIFFLFNDILVYGNIVINKIRYNAQHIIPLEDVTTEELADSHDMKNRWMIKTSKKSFVVAAGSFSERSKWIAHINECVIQLLQKTGYKPVKGHAAAWIPDKATDICMRCTQTKFTTLTRRHHCRKCGFVVCNDCSKYRCLMSELSAKPLRVCILCYKKLMNEKLAMKDKEKIRERSFHSQVPQHDPSSEDDSEDDESTPKWPLEKDFYSTSWSAFHA</sequence>
<gene>
    <name evidence="8" type="primary">PLEKHF1</name>
</gene>
<feature type="domain" description="FYVE-type" evidence="7">
    <location>
        <begin position="152"/>
        <end position="212"/>
    </location>
</feature>
<dbReference type="Pfam" id="PF01363">
    <property type="entry name" value="FYVE"/>
    <property type="match status" value="1"/>
</dbReference>
<dbReference type="GO" id="GO:0005769">
    <property type="term" value="C:early endosome"/>
    <property type="evidence" value="ECO:0007669"/>
    <property type="project" value="TreeGrafter"/>
</dbReference>
<name>A0A8C5PQY6_9ANUR</name>
<dbReference type="Gene3D" id="2.30.29.30">
    <property type="entry name" value="Pleckstrin-homology domain (PH domain)/Phosphotyrosine-binding domain (PTB)"/>
    <property type="match status" value="1"/>
</dbReference>
<dbReference type="GO" id="GO:0035091">
    <property type="term" value="F:phosphatidylinositol binding"/>
    <property type="evidence" value="ECO:0007669"/>
    <property type="project" value="TreeGrafter"/>
</dbReference>
<feature type="region of interest" description="Disordered" evidence="5">
    <location>
        <begin position="223"/>
        <end position="255"/>
    </location>
</feature>
<dbReference type="GeneTree" id="ENSGT00940000160728"/>
<accession>A0A8C5PQY6</accession>
<keyword evidence="2 4" id="KW-0863">Zinc-finger</keyword>
<dbReference type="Pfam" id="PF00169">
    <property type="entry name" value="PH"/>
    <property type="match status" value="1"/>
</dbReference>
<reference evidence="8" key="1">
    <citation type="submission" date="2025-08" db="UniProtKB">
        <authorList>
            <consortium name="Ensembl"/>
        </authorList>
    </citation>
    <scope>IDENTIFICATION</scope>
</reference>
<dbReference type="InterPro" id="IPR001849">
    <property type="entry name" value="PH_domain"/>
</dbReference>
<evidence type="ECO:0000313" key="8">
    <source>
        <dbReference type="Ensembl" id="ENSLLEP00000026266.1"/>
    </source>
</evidence>
<dbReference type="SMART" id="SM00233">
    <property type="entry name" value="PH"/>
    <property type="match status" value="1"/>
</dbReference>
<dbReference type="SUPFAM" id="SSF57903">
    <property type="entry name" value="FYVE/PHD zinc finger"/>
    <property type="match status" value="1"/>
</dbReference>
<dbReference type="InterPro" id="IPR000306">
    <property type="entry name" value="Znf_FYVE"/>
</dbReference>
<dbReference type="GO" id="GO:0010508">
    <property type="term" value="P:positive regulation of autophagy"/>
    <property type="evidence" value="ECO:0007669"/>
    <property type="project" value="TreeGrafter"/>
</dbReference>
<dbReference type="SUPFAM" id="SSF50729">
    <property type="entry name" value="PH domain-like"/>
    <property type="match status" value="1"/>
</dbReference>
<evidence type="ECO:0000256" key="2">
    <source>
        <dbReference type="ARBA" id="ARBA00022771"/>
    </source>
</evidence>
<evidence type="ECO:0000256" key="3">
    <source>
        <dbReference type="ARBA" id="ARBA00022833"/>
    </source>
</evidence>
<dbReference type="AlphaFoldDB" id="A0A8C5PQY6"/>
<dbReference type="SMART" id="SM00064">
    <property type="entry name" value="FYVE"/>
    <property type="match status" value="1"/>
</dbReference>
<evidence type="ECO:0000259" key="6">
    <source>
        <dbReference type="PROSITE" id="PS50003"/>
    </source>
</evidence>
<dbReference type="InterPro" id="IPR011011">
    <property type="entry name" value="Znf_FYVE_PHD"/>
</dbReference>
<dbReference type="OrthoDB" id="70570at2759"/>
<dbReference type="GO" id="GO:2001244">
    <property type="term" value="P:positive regulation of intrinsic apoptotic signaling pathway"/>
    <property type="evidence" value="ECO:0007669"/>
    <property type="project" value="TreeGrafter"/>
</dbReference>
<dbReference type="InterPro" id="IPR017455">
    <property type="entry name" value="Znf_FYVE-rel"/>
</dbReference>
<dbReference type="Proteomes" id="UP000694569">
    <property type="component" value="Unplaced"/>
</dbReference>
<evidence type="ECO:0000313" key="9">
    <source>
        <dbReference type="Proteomes" id="UP000694569"/>
    </source>
</evidence>
<dbReference type="InterPro" id="IPR013083">
    <property type="entry name" value="Znf_RING/FYVE/PHD"/>
</dbReference>